<dbReference type="OrthoDB" id="1080927at2"/>
<dbReference type="Pfam" id="PF06961">
    <property type="entry name" value="DUF1294"/>
    <property type="match status" value="1"/>
</dbReference>
<keyword evidence="1" id="KW-0812">Transmembrane</keyword>
<feature type="transmembrane region" description="Helical" evidence="1">
    <location>
        <begin position="20"/>
        <end position="37"/>
    </location>
</feature>
<accession>A0A415GML9</accession>
<dbReference type="InterPro" id="IPR010718">
    <property type="entry name" value="DUF1294"/>
</dbReference>
<comment type="caution">
    <text evidence="2">The sequence shown here is derived from an EMBL/GenBank/DDBJ whole genome shotgun (WGS) entry which is preliminary data.</text>
</comment>
<keyword evidence="1" id="KW-0472">Membrane</keyword>
<keyword evidence="1" id="KW-1133">Transmembrane helix</keyword>
<feature type="transmembrane region" description="Helical" evidence="1">
    <location>
        <begin position="49"/>
        <end position="70"/>
    </location>
</feature>
<proteinExistence type="predicted"/>
<feature type="transmembrane region" description="Helical" evidence="1">
    <location>
        <begin position="82"/>
        <end position="100"/>
    </location>
</feature>
<evidence type="ECO:0000313" key="3">
    <source>
        <dbReference type="Proteomes" id="UP000286598"/>
    </source>
</evidence>
<gene>
    <name evidence="2" type="ORF">DW060_07005</name>
</gene>
<organism evidence="2 3">
    <name type="scientific">Leyella stercorea</name>
    <dbReference type="NCBI Taxonomy" id="363265"/>
    <lineage>
        <taxon>Bacteria</taxon>
        <taxon>Pseudomonadati</taxon>
        <taxon>Bacteroidota</taxon>
        <taxon>Bacteroidia</taxon>
        <taxon>Bacteroidales</taxon>
        <taxon>Prevotellaceae</taxon>
        <taxon>Leyella</taxon>
    </lineage>
</organism>
<evidence type="ECO:0000256" key="1">
    <source>
        <dbReference type="SAM" id="Phobius"/>
    </source>
</evidence>
<dbReference type="AlphaFoldDB" id="A0A415GML9"/>
<keyword evidence="3" id="KW-1185">Reference proteome</keyword>
<dbReference type="Proteomes" id="UP000286598">
    <property type="component" value="Unassembled WGS sequence"/>
</dbReference>
<dbReference type="EMBL" id="QRNO01000029">
    <property type="protein sequence ID" value="RHK50669.1"/>
    <property type="molecule type" value="Genomic_DNA"/>
</dbReference>
<sequence length="109" mass="12599">MRIIGNLLWWLGMNTLHSCLAYYLLAINTVTFIVYGIDKYKAKKAKWRIPEATLLLLAVLGGSIGAWMGMKVWHHKTMHKKFKYGIPAILLIQVALMAYLHMNLWKQIV</sequence>
<evidence type="ECO:0000313" key="2">
    <source>
        <dbReference type="EMBL" id="RHK50669.1"/>
    </source>
</evidence>
<reference evidence="2 3" key="1">
    <citation type="submission" date="2018-08" db="EMBL/GenBank/DDBJ databases">
        <title>A genome reference for cultivated species of the human gut microbiota.</title>
        <authorList>
            <person name="Zou Y."/>
            <person name="Xue W."/>
            <person name="Luo G."/>
        </authorList>
    </citation>
    <scope>NUCLEOTIDE SEQUENCE [LARGE SCALE GENOMIC DNA]</scope>
    <source>
        <strain evidence="2 3">AF42-9</strain>
    </source>
</reference>
<protein>
    <submittedName>
        <fullName evidence="2">DUF1294 domain-containing protein</fullName>
    </submittedName>
</protein>
<name>A0A415GML9_9BACT</name>
<dbReference type="RefSeq" id="WP_118355366.1">
    <property type="nucleotide sequence ID" value="NZ_CAUEDA010000002.1"/>
</dbReference>